<comment type="caution">
    <text evidence="2">The sequence shown here is derived from an EMBL/GenBank/DDBJ whole genome shotgun (WGS) entry which is preliminary data.</text>
</comment>
<evidence type="ECO:0000313" key="3">
    <source>
        <dbReference type="Proteomes" id="UP000253209"/>
    </source>
</evidence>
<reference evidence="2 3" key="1">
    <citation type="submission" date="2018-05" db="EMBL/GenBank/DDBJ databases">
        <title>Mucilaginibacter hurinus sp. nov., isolated from briquette warehouse soil.</title>
        <authorList>
            <person name="Choi L."/>
        </authorList>
    </citation>
    <scope>NUCLEOTIDE SEQUENCE [LARGE SCALE GENOMIC DNA]</scope>
    <source>
        <strain evidence="2 3">ZR32</strain>
    </source>
</reference>
<keyword evidence="1" id="KW-0812">Transmembrane</keyword>
<gene>
    <name evidence="2" type="ORF">DJ568_12780</name>
</gene>
<keyword evidence="3" id="KW-1185">Reference proteome</keyword>
<dbReference type="Proteomes" id="UP000253209">
    <property type="component" value="Unassembled WGS sequence"/>
</dbReference>
<feature type="transmembrane region" description="Helical" evidence="1">
    <location>
        <begin position="53"/>
        <end position="72"/>
    </location>
</feature>
<evidence type="ECO:0000313" key="2">
    <source>
        <dbReference type="EMBL" id="RCH54173.1"/>
    </source>
</evidence>
<keyword evidence="1" id="KW-0472">Membrane</keyword>
<dbReference type="EMBL" id="QGDC01000007">
    <property type="protein sequence ID" value="RCH54173.1"/>
    <property type="molecule type" value="Genomic_DNA"/>
</dbReference>
<keyword evidence="1" id="KW-1133">Transmembrane helix</keyword>
<protein>
    <submittedName>
        <fullName evidence="2">Uncharacterized protein</fullName>
    </submittedName>
</protein>
<accession>A0A367GNA8</accession>
<dbReference type="AlphaFoldDB" id="A0A367GNA8"/>
<proteinExistence type="predicted"/>
<organism evidence="2 3">
    <name type="scientific">Mucilaginibacter hurinus</name>
    <dbReference type="NCBI Taxonomy" id="2201324"/>
    <lineage>
        <taxon>Bacteria</taxon>
        <taxon>Pseudomonadati</taxon>
        <taxon>Bacteroidota</taxon>
        <taxon>Sphingobacteriia</taxon>
        <taxon>Sphingobacteriales</taxon>
        <taxon>Sphingobacteriaceae</taxon>
        <taxon>Mucilaginibacter</taxon>
    </lineage>
</organism>
<sequence length="75" mass="8435">MGNNIDAAFELKAKSTKAKAVASCRARRFIIILLFTTKDNEYLSRKFSVKVDAISILILFSSHYILIPALYIPTL</sequence>
<evidence type="ECO:0000256" key="1">
    <source>
        <dbReference type="SAM" id="Phobius"/>
    </source>
</evidence>
<name>A0A367GNA8_9SPHI</name>